<dbReference type="Gene3D" id="3.50.50.60">
    <property type="entry name" value="FAD/NAD(P)-binding domain"/>
    <property type="match status" value="2"/>
</dbReference>
<dbReference type="OrthoDB" id="9815560at2"/>
<dbReference type="Gene3D" id="1.10.10.1800">
    <property type="entry name" value="tRNA uridine 5-carboxymethylaminomethyl modification enzyme MnmG/GidA"/>
    <property type="match status" value="1"/>
</dbReference>
<keyword evidence="5 11" id="KW-0285">Flavoprotein</keyword>
<evidence type="ECO:0000256" key="3">
    <source>
        <dbReference type="ARBA" id="ARBA00007653"/>
    </source>
</evidence>
<evidence type="ECO:0000256" key="9">
    <source>
        <dbReference type="ARBA" id="ARBA00025948"/>
    </source>
</evidence>
<evidence type="ECO:0000259" key="12">
    <source>
        <dbReference type="SMART" id="SM01228"/>
    </source>
</evidence>
<evidence type="ECO:0000256" key="6">
    <source>
        <dbReference type="ARBA" id="ARBA00022694"/>
    </source>
</evidence>
<comment type="subunit">
    <text evidence="9 11">Homodimer. Heterotetramer of two MnmE and two MnmG subunits.</text>
</comment>
<evidence type="ECO:0000256" key="10">
    <source>
        <dbReference type="ARBA" id="ARBA00031800"/>
    </source>
</evidence>
<feature type="binding site" evidence="11">
    <location>
        <begin position="267"/>
        <end position="281"/>
    </location>
    <ligand>
        <name>NAD(+)</name>
        <dbReference type="ChEBI" id="CHEBI:57540"/>
    </ligand>
</feature>
<dbReference type="InterPro" id="IPR020595">
    <property type="entry name" value="MnmG-rel_CS"/>
</dbReference>
<dbReference type="Gene3D" id="1.10.150.570">
    <property type="entry name" value="GidA associated domain, C-terminal subdomain"/>
    <property type="match status" value="1"/>
</dbReference>
<dbReference type="FunFam" id="3.50.50.60:FF:000002">
    <property type="entry name" value="tRNA uridine 5-carboxymethylaminomethyl modification enzyme MnmG"/>
    <property type="match status" value="1"/>
</dbReference>
<dbReference type="KEGG" id="cpo:COPRO5265_1276"/>
<evidence type="ECO:0000313" key="13">
    <source>
        <dbReference type="EMBL" id="ACI16887.1"/>
    </source>
</evidence>
<dbReference type="InterPro" id="IPR040131">
    <property type="entry name" value="MnmG_N"/>
</dbReference>
<dbReference type="Pfam" id="PF21680">
    <property type="entry name" value="GIDA_C_1st"/>
    <property type="match status" value="1"/>
</dbReference>
<dbReference type="EMBL" id="CP001145">
    <property type="protein sequence ID" value="ACI16887.1"/>
    <property type="molecule type" value="Genomic_DNA"/>
</dbReference>
<evidence type="ECO:0000256" key="5">
    <source>
        <dbReference type="ARBA" id="ARBA00022630"/>
    </source>
</evidence>
<comment type="function">
    <text evidence="2 11">NAD-binding protein involved in the addition of a carboxymethylaminomethyl (cmnm) group at the wobble position (U34) of certain tRNAs, forming tRNA-cmnm(5)s(2)U34.</text>
</comment>
<name>B5Y9Y0_COPPD</name>
<dbReference type="PANTHER" id="PTHR11806:SF0">
    <property type="entry name" value="PROTEIN MTO1 HOMOLOG, MITOCHONDRIAL"/>
    <property type="match status" value="1"/>
</dbReference>
<dbReference type="HOGENOM" id="CLU_007831_2_2_9"/>
<evidence type="ECO:0000256" key="8">
    <source>
        <dbReference type="ARBA" id="ARBA00023027"/>
    </source>
</evidence>
<dbReference type="STRING" id="309798.COPRO5265_1276"/>
<dbReference type="InterPro" id="IPR049312">
    <property type="entry name" value="GIDA_C_N"/>
</dbReference>
<dbReference type="SUPFAM" id="SSF51905">
    <property type="entry name" value="FAD/NAD(P)-binding domain"/>
    <property type="match status" value="1"/>
</dbReference>
<dbReference type="PROSITE" id="PS01281">
    <property type="entry name" value="GIDA_2"/>
    <property type="match status" value="1"/>
</dbReference>
<evidence type="ECO:0000256" key="11">
    <source>
        <dbReference type="HAMAP-Rule" id="MF_00129"/>
    </source>
</evidence>
<evidence type="ECO:0000256" key="1">
    <source>
        <dbReference type="ARBA" id="ARBA00001974"/>
    </source>
</evidence>
<evidence type="ECO:0000256" key="2">
    <source>
        <dbReference type="ARBA" id="ARBA00003717"/>
    </source>
</evidence>
<comment type="cofactor">
    <cofactor evidence="1 11">
        <name>FAD</name>
        <dbReference type="ChEBI" id="CHEBI:57692"/>
    </cofactor>
</comment>
<dbReference type="HAMAP" id="MF_00129">
    <property type="entry name" value="MnmG_GidA"/>
    <property type="match status" value="1"/>
</dbReference>
<dbReference type="Pfam" id="PF13932">
    <property type="entry name" value="SAM_GIDA_C"/>
    <property type="match status" value="1"/>
</dbReference>
<keyword evidence="8 11" id="KW-0520">NAD</keyword>
<dbReference type="GO" id="GO:0050660">
    <property type="term" value="F:flavin adenine dinucleotide binding"/>
    <property type="evidence" value="ECO:0007669"/>
    <property type="project" value="UniProtKB-UniRule"/>
</dbReference>
<feature type="binding site" evidence="11">
    <location>
        <begin position="9"/>
        <end position="14"/>
    </location>
    <ligand>
        <name>FAD</name>
        <dbReference type="ChEBI" id="CHEBI:57692"/>
    </ligand>
</feature>
<dbReference type="GO" id="GO:0030488">
    <property type="term" value="P:tRNA methylation"/>
    <property type="evidence" value="ECO:0007669"/>
    <property type="project" value="TreeGrafter"/>
</dbReference>
<keyword evidence="6 11" id="KW-0819">tRNA processing</keyword>
<comment type="caution">
    <text evidence="11">Lacks conserved residue(s) required for the propagation of feature annotation.</text>
</comment>
<evidence type="ECO:0000313" key="14">
    <source>
        <dbReference type="Proteomes" id="UP000001732"/>
    </source>
</evidence>
<keyword evidence="11" id="KW-0963">Cytoplasm</keyword>
<dbReference type="SMART" id="SM01228">
    <property type="entry name" value="GIDA_assoc_3"/>
    <property type="match status" value="1"/>
</dbReference>
<keyword evidence="14" id="KW-1185">Reference proteome</keyword>
<dbReference type="eggNOG" id="COG0445">
    <property type="taxonomic scope" value="Bacteria"/>
</dbReference>
<keyword evidence="7 11" id="KW-0274">FAD</keyword>
<gene>
    <name evidence="11" type="primary">mnmG</name>
    <name evidence="11 13" type="synonym">gidA</name>
    <name evidence="13" type="ordered locus">COPRO5265_1276</name>
</gene>
<proteinExistence type="inferred from homology"/>
<comment type="similarity">
    <text evidence="3 11">Belongs to the MnmG family.</text>
</comment>
<dbReference type="GO" id="GO:0002098">
    <property type="term" value="P:tRNA wobble uridine modification"/>
    <property type="evidence" value="ECO:0007669"/>
    <property type="project" value="InterPro"/>
</dbReference>
<dbReference type="GO" id="GO:0005829">
    <property type="term" value="C:cytosol"/>
    <property type="evidence" value="ECO:0007669"/>
    <property type="project" value="TreeGrafter"/>
</dbReference>
<protein>
    <recommendedName>
        <fullName evidence="4 11">tRNA uridine 5-carboxymethylaminomethyl modification enzyme MnmG</fullName>
    </recommendedName>
    <alternativeName>
        <fullName evidence="10 11">Glucose-inhibited division protein A</fullName>
    </alternativeName>
</protein>
<dbReference type="NCBIfam" id="TIGR00136">
    <property type="entry name" value="mnmG_gidA"/>
    <property type="match status" value="1"/>
</dbReference>
<organism evidence="13 14">
    <name type="scientific">Coprothermobacter proteolyticus (strain ATCC 35245 / DSM 5265 / OCM 4 / BT)</name>
    <dbReference type="NCBI Taxonomy" id="309798"/>
    <lineage>
        <taxon>Bacteria</taxon>
        <taxon>Pseudomonadati</taxon>
        <taxon>Coprothermobacterota</taxon>
        <taxon>Coprothermobacteria</taxon>
        <taxon>Coprothermobacterales</taxon>
        <taxon>Coprothermobacteraceae</taxon>
        <taxon>Coprothermobacter</taxon>
    </lineage>
</organism>
<accession>B5Y9Y0</accession>
<reference evidence="14" key="1">
    <citation type="submission" date="2008-08" db="EMBL/GenBank/DDBJ databases">
        <title>The complete genome sequence of Coprothermobacter proteolyticus strain ATCC 5245 / DSM 5265 / BT.</title>
        <authorList>
            <person name="Dodson R.J."/>
            <person name="Durkin A.S."/>
            <person name="Wu M."/>
            <person name="Eisen J."/>
            <person name="Sutton G."/>
        </authorList>
    </citation>
    <scope>NUCLEOTIDE SEQUENCE [LARGE SCALE GENOMIC DNA]</scope>
    <source>
        <strain evidence="14">ATCC 35245 / DSM 5265 / OCM 4 / BT</strain>
    </source>
</reference>
<dbReference type="InterPro" id="IPR044920">
    <property type="entry name" value="MnmG_C_subdom_sf"/>
</dbReference>
<comment type="subcellular location">
    <subcellularLocation>
        <location evidence="11">Cytoplasm</location>
    </subcellularLocation>
</comment>
<dbReference type="Proteomes" id="UP000001732">
    <property type="component" value="Chromosome"/>
</dbReference>
<reference evidence="13 14" key="2">
    <citation type="journal article" date="2014" name="Genome Announc.">
        <title>Complete Genome Sequence of Coprothermobacter proteolyticus DSM 5265.</title>
        <authorList>
            <person name="Alexiev A."/>
            <person name="Coil D.A."/>
            <person name="Badger J.H."/>
            <person name="Enticknap J."/>
            <person name="Ward N."/>
            <person name="Robb F.T."/>
            <person name="Eisen J.A."/>
        </authorList>
    </citation>
    <scope>NUCLEOTIDE SEQUENCE [LARGE SCALE GENOMIC DNA]</scope>
    <source>
        <strain evidence="14">ATCC 35245 / DSM 5265 / OCM 4 / BT</strain>
    </source>
</reference>
<dbReference type="AlphaFoldDB" id="B5Y9Y0"/>
<dbReference type="InterPro" id="IPR004416">
    <property type="entry name" value="MnmG"/>
</dbReference>
<dbReference type="PANTHER" id="PTHR11806">
    <property type="entry name" value="GLUCOSE INHIBITED DIVISION PROTEIN A"/>
    <property type="match status" value="1"/>
</dbReference>
<dbReference type="InterPro" id="IPR036188">
    <property type="entry name" value="FAD/NAD-bd_sf"/>
</dbReference>
<evidence type="ECO:0000256" key="4">
    <source>
        <dbReference type="ARBA" id="ARBA00020461"/>
    </source>
</evidence>
<dbReference type="RefSeq" id="WP_012543539.1">
    <property type="nucleotide sequence ID" value="NC_011295.1"/>
</dbReference>
<dbReference type="Pfam" id="PF01134">
    <property type="entry name" value="GIDA"/>
    <property type="match status" value="1"/>
</dbReference>
<sequence>MSYDVIVVGAGHAGCEAAHIAAKLGAKTLLITSFIDTVALLPCNPAIGGPGKSQLVREIDALGGLMGRVTNRSYIQARVLNKSKGPAVWANRAQVDKYLYPSEMLNRLSQTKNLELMQAHVNGLLYDQNTVYGVKTEDGRHIEGKTVILTTGTFLEGRIYISSWSKPAGRWGEFPATGISEDLKKLGFSMGRFNTGTTPRIDEKTIDYSKATIQENDPGLSFSFWEEPNPPGYKPVYMVRTNARTMALVRENINLTASRASTMVRVGPRYCPSIEEKAVWFPEKTEHLIFLEPVGLGTSEIYPNGLAISLPVDIQQKVLRTIEGLEEVEIIRPGYTVDYDMVWPMQLNITLEAKHVKNLFLAGQINGTTGYEEAAAQGIIAGINAALKALGEPPFTILRHEGFIGTLIDELTTKELAEPYRMLTSRSEFRMIHRQDNAIWRLAEKAHSRGILTQAEYSKVQERKTKMDEVFNKLKETSVSPTYFPFLKQPVKAETVLRRPEVHLGDMEQFIPEIAVLSDEEKLTVEIEVKYEGYLQKEMSLLNSIKKLENLNIPQDFQYDGLPISREALDVLKKTKPSTLGQASRLAGVHMSDLAVILSALRKGSSGKDRSSNQ</sequence>
<dbReference type="InterPro" id="IPR047001">
    <property type="entry name" value="MnmG_C_subdom"/>
</dbReference>
<dbReference type="InterPro" id="IPR002218">
    <property type="entry name" value="MnmG-rel"/>
</dbReference>
<dbReference type="InterPro" id="IPR026904">
    <property type="entry name" value="MnmG_C"/>
</dbReference>
<evidence type="ECO:0000256" key="7">
    <source>
        <dbReference type="ARBA" id="ARBA00022827"/>
    </source>
</evidence>
<feature type="domain" description="tRNA uridine 5-carboxymethylaminomethyl modification enzyme C-terminal subdomain" evidence="12">
    <location>
        <begin position="529"/>
        <end position="599"/>
    </location>
</feature>